<protein>
    <submittedName>
        <fullName evidence="2">Uncharacterized protein</fullName>
    </submittedName>
</protein>
<feature type="compositionally biased region" description="Polar residues" evidence="1">
    <location>
        <begin position="44"/>
        <end position="58"/>
    </location>
</feature>
<evidence type="ECO:0000313" key="2">
    <source>
        <dbReference type="EMBL" id="KAF6829121.1"/>
    </source>
</evidence>
<dbReference type="AlphaFoldDB" id="A0A8H6KE74"/>
<comment type="caution">
    <text evidence="2">The sequence shown here is derived from an EMBL/GenBank/DDBJ whole genome shotgun (WGS) entry which is preliminary data.</text>
</comment>
<dbReference type="Proteomes" id="UP000654918">
    <property type="component" value="Unassembled WGS sequence"/>
</dbReference>
<accession>A0A8H6KE74</accession>
<gene>
    <name evidence="2" type="ORF">CPLU01_08134</name>
</gene>
<proteinExistence type="predicted"/>
<evidence type="ECO:0000313" key="3">
    <source>
        <dbReference type="Proteomes" id="UP000654918"/>
    </source>
</evidence>
<sequence>MGTTRIKTKRLVFSNGVGSRHLERVVCLMLIPTGTFETAANRACSQQESGFASPNITNTPPPRRMQDNVNDACSS</sequence>
<keyword evidence="3" id="KW-1185">Reference proteome</keyword>
<organism evidence="2 3">
    <name type="scientific">Colletotrichum plurivorum</name>
    <dbReference type="NCBI Taxonomy" id="2175906"/>
    <lineage>
        <taxon>Eukaryota</taxon>
        <taxon>Fungi</taxon>
        <taxon>Dikarya</taxon>
        <taxon>Ascomycota</taxon>
        <taxon>Pezizomycotina</taxon>
        <taxon>Sordariomycetes</taxon>
        <taxon>Hypocreomycetidae</taxon>
        <taxon>Glomerellales</taxon>
        <taxon>Glomerellaceae</taxon>
        <taxon>Colletotrichum</taxon>
        <taxon>Colletotrichum orchidearum species complex</taxon>
    </lineage>
</organism>
<reference evidence="2" key="1">
    <citation type="journal article" date="2020" name="Phytopathology">
        <title>Genome Sequence Resources of Colletotrichum truncatum, C. plurivorum, C. musicola, and C. sojae: Four Species Pathogenic to Soybean (Glycine max).</title>
        <authorList>
            <person name="Rogerio F."/>
            <person name="Boufleur T.R."/>
            <person name="Ciampi-Guillardi M."/>
            <person name="Sukno S.A."/>
            <person name="Thon M.R."/>
            <person name="Massola Junior N.S."/>
            <person name="Baroncelli R."/>
        </authorList>
    </citation>
    <scope>NUCLEOTIDE SEQUENCE</scope>
    <source>
        <strain evidence="2">LFN00145</strain>
    </source>
</reference>
<evidence type="ECO:0000256" key="1">
    <source>
        <dbReference type="SAM" id="MobiDB-lite"/>
    </source>
</evidence>
<name>A0A8H6KE74_9PEZI</name>
<feature type="region of interest" description="Disordered" evidence="1">
    <location>
        <begin position="44"/>
        <end position="75"/>
    </location>
</feature>
<dbReference type="EMBL" id="WIGO01000112">
    <property type="protein sequence ID" value="KAF6829121.1"/>
    <property type="molecule type" value="Genomic_DNA"/>
</dbReference>